<evidence type="ECO:0000313" key="2">
    <source>
        <dbReference type="EMBL" id="GAA1259875.1"/>
    </source>
</evidence>
<reference evidence="3" key="1">
    <citation type="journal article" date="2019" name="Int. J. Syst. Evol. Microbiol.">
        <title>The Global Catalogue of Microorganisms (GCM) 10K type strain sequencing project: providing services to taxonomists for standard genome sequencing and annotation.</title>
        <authorList>
            <consortium name="The Broad Institute Genomics Platform"/>
            <consortium name="The Broad Institute Genome Sequencing Center for Infectious Disease"/>
            <person name="Wu L."/>
            <person name="Ma J."/>
        </authorList>
    </citation>
    <scope>NUCLEOTIDE SEQUENCE [LARGE SCALE GENOMIC DNA]</scope>
    <source>
        <strain evidence="3">JCM 13004</strain>
    </source>
</reference>
<dbReference type="InterPro" id="IPR011051">
    <property type="entry name" value="RmlC_Cupin_sf"/>
</dbReference>
<comment type="caution">
    <text evidence="2">The sequence shown here is derived from an EMBL/GenBank/DDBJ whole genome shotgun (WGS) entry which is preliminary data.</text>
</comment>
<dbReference type="Gene3D" id="2.60.120.10">
    <property type="entry name" value="Jelly Rolls"/>
    <property type="match status" value="1"/>
</dbReference>
<dbReference type="InterPro" id="IPR053146">
    <property type="entry name" value="QDO-like"/>
</dbReference>
<dbReference type="EMBL" id="BAAALF010000136">
    <property type="protein sequence ID" value="GAA1259875.1"/>
    <property type="molecule type" value="Genomic_DNA"/>
</dbReference>
<dbReference type="RefSeq" id="WP_344444939.1">
    <property type="nucleotide sequence ID" value="NZ_BAAALF010000136.1"/>
</dbReference>
<dbReference type="PANTHER" id="PTHR36440:SF1">
    <property type="entry name" value="PUTATIVE (AFU_ORTHOLOGUE AFUA_8G07350)-RELATED"/>
    <property type="match status" value="1"/>
</dbReference>
<name>A0ABP4HCT8_9ACTN</name>
<dbReference type="PANTHER" id="PTHR36440">
    <property type="entry name" value="PUTATIVE (AFU_ORTHOLOGUE AFUA_8G07350)-RELATED"/>
    <property type="match status" value="1"/>
</dbReference>
<gene>
    <name evidence="2" type="ORF">GCM10009665_57390</name>
</gene>
<dbReference type="SUPFAM" id="SSF51182">
    <property type="entry name" value="RmlC-like cupins"/>
    <property type="match status" value="1"/>
</dbReference>
<accession>A0ABP4HCT8</accession>
<evidence type="ECO:0000259" key="1">
    <source>
        <dbReference type="Pfam" id="PF07883"/>
    </source>
</evidence>
<evidence type="ECO:0000313" key="3">
    <source>
        <dbReference type="Proteomes" id="UP001500037"/>
    </source>
</evidence>
<sequence>MSLMGHEAVLVRSEEAETLGLGGNTARLLADASATGGALSTLRMTLARGADGATPHYHTGSSELFYVTEGALQVLVGEDVVTAHSGDLLVVPPHLPHAFAAAPSSGADLLIVITPGVERFEYFRTLDRLQRGEATLEELLARQDRFDNHFLDAPIWREAREAGRSA</sequence>
<dbReference type="Proteomes" id="UP001500037">
    <property type="component" value="Unassembled WGS sequence"/>
</dbReference>
<feature type="domain" description="Cupin type-2" evidence="1">
    <location>
        <begin position="43"/>
        <end position="110"/>
    </location>
</feature>
<proteinExistence type="predicted"/>
<organism evidence="2 3">
    <name type="scientific">Kitasatospora nipponensis</name>
    <dbReference type="NCBI Taxonomy" id="258049"/>
    <lineage>
        <taxon>Bacteria</taxon>
        <taxon>Bacillati</taxon>
        <taxon>Actinomycetota</taxon>
        <taxon>Actinomycetes</taxon>
        <taxon>Kitasatosporales</taxon>
        <taxon>Streptomycetaceae</taxon>
        <taxon>Kitasatospora</taxon>
    </lineage>
</organism>
<keyword evidence="3" id="KW-1185">Reference proteome</keyword>
<dbReference type="Pfam" id="PF07883">
    <property type="entry name" value="Cupin_2"/>
    <property type="match status" value="1"/>
</dbReference>
<dbReference type="InterPro" id="IPR014710">
    <property type="entry name" value="RmlC-like_jellyroll"/>
</dbReference>
<protein>
    <submittedName>
        <fullName evidence="2">Cupin domain-containing protein</fullName>
    </submittedName>
</protein>
<dbReference type="InterPro" id="IPR013096">
    <property type="entry name" value="Cupin_2"/>
</dbReference>